<evidence type="ECO:0000313" key="3">
    <source>
        <dbReference type="Proteomes" id="UP000008320"/>
    </source>
</evidence>
<keyword evidence="1" id="KW-0812">Transmembrane</keyword>
<reference evidence="2 3" key="1">
    <citation type="journal article" date="2006" name="PLoS Genet.">
        <title>Comparative genomics of emerging human ehrlichiosis agents.</title>
        <authorList>
            <person name="Dunning Hotopp J.C."/>
            <person name="Lin M."/>
            <person name="Madupu R."/>
            <person name="Crabtree J."/>
            <person name="Angiuoli S.V."/>
            <person name="Eisen J.A."/>
            <person name="Seshadri R."/>
            <person name="Ren Q."/>
            <person name="Wu M."/>
            <person name="Utterback T.R."/>
            <person name="Smith S."/>
            <person name="Lewis M."/>
            <person name="Khouri H."/>
            <person name="Zhang C."/>
            <person name="Niu H."/>
            <person name="Lin Q."/>
            <person name="Ohashi N."/>
            <person name="Zhi N."/>
            <person name="Nelson W."/>
            <person name="Brinkac L.M."/>
            <person name="Dodson R.J."/>
            <person name="Rosovitz M.J."/>
            <person name="Sundaram J."/>
            <person name="Daugherty S.C."/>
            <person name="Davidsen T."/>
            <person name="Durkin A.S."/>
            <person name="Gwinn M."/>
            <person name="Haft D.H."/>
            <person name="Selengut J.D."/>
            <person name="Sullivan S.A."/>
            <person name="Zafar N."/>
            <person name="Zhou L."/>
            <person name="Benahmed F."/>
            <person name="Forberger H."/>
            <person name="Halpin R."/>
            <person name="Mulligan S."/>
            <person name="Robinson J."/>
            <person name="White O."/>
            <person name="Rikihisa Y."/>
            <person name="Tettelin H."/>
        </authorList>
    </citation>
    <scope>NUCLEOTIDE SEQUENCE [LARGE SCALE GENOMIC DNA]</scope>
    <source>
        <strain evidence="3">ATCC CRL-10679 / Arkansas</strain>
    </source>
</reference>
<evidence type="ECO:0000313" key="2">
    <source>
        <dbReference type="EMBL" id="ABD45138.1"/>
    </source>
</evidence>
<accession>Q2GHW0</accession>
<name>Q2GHW0_EHRCR</name>
<feature type="transmembrane region" description="Helical" evidence="1">
    <location>
        <begin position="12"/>
        <end position="33"/>
    </location>
</feature>
<keyword evidence="1" id="KW-1133">Transmembrane helix</keyword>
<keyword evidence="1" id="KW-0472">Membrane</keyword>
<dbReference type="Proteomes" id="UP000008320">
    <property type="component" value="Chromosome"/>
</dbReference>
<dbReference type="STRING" id="205920.ECH_0145"/>
<sequence length="36" mass="4484">MWQRLWWTLCYMEWLIVLYALTFTLELTVKLLYVSG</sequence>
<dbReference type="HOGENOM" id="CLU_3355923_0_0_5"/>
<organism evidence="2 3">
    <name type="scientific">Ehrlichia chaffeensis (strain ATCC CRL-10679 / Arkansas)</name>
    <dbReference type="NCBI Taxonomy" id="205920"/>
    <lineage>
        <taxon>Bacteria</taxon>
        <taxon>Pseudomonadati</taxon>
        <taxon>Pseudomonadota</taxon>
        <taxon>Alphaproteobacteria</taxon>
        <taxon>Rickettsiales</taxon>
        <taxon>Anaplasmataceae</taxon>
        <taxon>Ehrlichia</taxon>
    </lineage>
</organism>
<proteinExistence type="predicted"/>
<dbReference type="AlphaFoldDB" id="Q2GHW0"/>
<dbReference type="EMBL" id="CP000236">
    <property type="protein sequence ID" value="ABD45138.1"/>
    <property type="molecule type" value="Genomic_DNA"/>
</dbReference>
<evidence type="ECO:0000256" key="1">
    <source>
        <dbReference type="SAM" id="Phobius"/>
    </source>
</evidence>
<protein>
    <submittedName>
        <fullName evidence="2">Uncharacterized protein</fullName>
    </submittedName>
</protein>
<dbReference type="KEGG" id="ech:ECH_0145"/>
<keyword evidence="3" id="KW-1185">Reference proteome</keyword>
<gene>
    <name evidence="2" type="ordered locus">ECH_0145</name>
</gene>